<feature type="compositionally biased region" description="Basic and acidic residues" evidence="1">
    <location>
        <begin position="1"/>
        <end position="10"/>
    </location>
</feature>
<organism evidence="2 3">
    <name type="scientific">Umezawaea tangerina</name>
    <dbReference type="NCBI Taxonomy" id="84725"/>
    <lineage>
        <taxon>Bacteria</taxon>
        <taxon>Bacillati</taxon>
        <taxon>Actinomycetota</taxon>
        <taxon>Actinomycetes</taxon>
        <taxon>Pseudonocardiales</taxon>
        <taxon>Pseudonocardiaceae</taxon>
        <taxon>Umezawaea</taxon>
    </lineage>
</organism>
<reference evidence="2 3" key="1">
    <citation type="submission" date="2018-03" db="EMBL/GenBank/DDBJ databases">
        <title>Genomic Encyclopedia of Archaeal and Bacterial Type Strains, Phase II (KMG-II): from individual species to whole genera.</title>
        <authorList>
            <person name="Goeker M."/>
        </authorList>
    </citation>
    <scope>NUCLEOTIDE SEQUENCE [LARGE SCALE GENOMIC DNA]</scope>
    <source>
        <strain evidence="2 3">DSM 44720</strain>
    </source>
</reference>
<feature type="region of interest" description="Disordered" evidence="1">
    <location>
        <begin position="1"/>
        <end position="31"/>
    </location>
</feature>
<dbReference type="EMBL" id="PVTF01000003">
    <property type="protein sequence ID" value="PRY43306.1"/>
    <property type="molecule type" value="Genomic_DNA"/>
</dbReference>
<dbReference type="AlphaFoldDB" id="A0A2T0TCB8"/>
<keyword evidence="3" id="KW-1185">Reference proteome</keyword>
<name>A0A2T0TCB8_9PSEU</name>
<accession>A0A2T0TCB8</accession>
<evidence type="ECO:0000313" key="2">
    <source>
        <dbReference type="EMBL" id="PRY43306.1"/>
    </source>
</evidence>
<sequence>MTWNHRDRVTRTRSGGMGTIRLFPDAEPGEATGEVQWDDSAVADELDHVAHDLTRAN</sequence>
<proteinExistence type="predicted"/>
<dbReference type="Proteomes" id="UP000239494">
    <property type="component" value="Unassembled WGS sequence"/>
</dbReference>
<comment type="caution">
    <text evidence="2">The sequence shown here is derived from an EMBL/GenBank/DDBJ whole genome shotgun (WGS) entry which is preliminary data.</text>
</comment>
<gene>
    <name evidence="2" type="ORF">CLV43_10346</name>
</gene>
<evidence type="ECO:0000313" key="3">
    <source>
        <dbReference type="Proteomes" id="UP000239494"/>
    </source>
</evidence>
<protein>
    <submittedName>
        <fullName evidence="2">Uncharacterized protein</fullName>
    </submittedName>
</protein>
<dbReference type="RefSeq" id="WP_170155796.1">
    <property type="nucleotide sequence ID" value="NZ_PVTF01000003.1"/>
</dbReference>
<evidence type="ECO:0000256" key="1">
    <source>
        <dbReference type="SAM" id="MobiDB-lite"/>
    </source>
</evidence>